<sequence length="581" mass="64948">MNTSPFLLPRKTPFGVVEKTVESLTGLRTLDKYYRLRPEGIDTDHFLTYTLDVLGIDYQVVSQEVDHIPRSGSTVVVANHPLGGVEGVILAKVLREVRPDVKVLANYYLKRIPELSDLFIGVDVFEGESARRANMRALREAHQHVGDGGLLLVFPAGEVSTFDENGLLNDKAWSRSVAAIVRKHKASVVPIFIGGRNSRKFYRAGTIHPLLRTVLLGRELLNKRGKPIPLTIGEPIKWKECRAFENDDALVNYLRLNTYLLNQEKAVSALASSDGEPIIDSVGTDVIEAEIKTLPDDAKLLSSGEFDVYCTTSEHIPCILKEIGRMREINFRAVGEGTGLSCDLDDYDNYYLHLFIWDREAQQMVGAYRLGQVQDIVKTHGIEGLYSRSLFQYDERFVDSMNVSLEMGRSVIDAKYQRSLSALLLLWKGIAEYVSRHSHITTLFGPVSISNDYPLTARRLLAESLSVHHYDDNMAQLVKPTTPLETSEPVPWHTSMLSALGDMQMLSRVISRMSSGLGVPVLLRQYLGLNGKLVCFNVDPAFNNALDGLIVVDLRNVQAKTLGRYMGKEQAEAYLESHQAL</sequence>
<dbReference type="InterPro" id="IPR016181">
    <property type="entry name" value="Acyl_CoA_acyltransferase"/>
</dbReference>
<dbReference type="PANTHER" id="PTHR37323:SF1">
    <property type="entry name" value="L-ORNITHINE N(ALPHA)-ACYLTRANSFERASE"/>
    <property type="match status" value="1"/>
</dbReference>
<protein>
    <recommendedName>
        <fullName evidence="8">L-ornithine N(alpha)-acyltransferase</fullName>
        <ecNumber evidence="7">2.3.2.30</ecNumber>
    </recommendedName>
</protein>
<evidence type="ECO:0000259" key="11">
    <source>
        <dbReference type="SMART" id="SM00563"/>
    </source>
</evidence>
<evidence type="ECO:0000313" key="13">
    <source>
        <dbReference type="Proteomes" id="UP000095039"/>
    </source>
</evidence>
<comment type="catalytic activity">
    <reaction evidence="10">
        <text>a (3R)-hydroxyacyl-[ACP] + L-ornithine = a lyso-ornithine lipid + holo-[ACP] + H(+)</text>
        <dbReference type="Rhea" id="RHEA:20633"/>
        <dbReference type="Rhea" id="RHEA-COMP:9685"/>
        <dbReference type="Rhea" id="RHEA-COMP:9945"/>
        <dbReference type="ChEBI" id="CHEBI:15378"/>
        <dbReference type="ChEBI" id="CHEBI:46911"/>
        <dbReference type="ChEBI" id="CHEBI:64479"/>
        <dbReference type="ChEBI" id="CHEBI:78827"/>
        <dbReference type="ChEBI" id="CHEBI:138482"/>
        <dbReference type="EC" id="2.3.2.30"/>
    </reaction>
    <physiologicalReaction direction="left-to-right" evidence="10">
        <dbReference type="Rhea" id="RHEA:20634"/>
    </physiologicalReaction>
</comment>
<evidence type="ECO:0000256" key="1">
    <source>
        <dbReference type="ARBA" id="ARBA00005189"/>
    </source>
</evidence>
<dbReference type="SUPFAM" id="SSF55729">
    <property type="entry name" value="Acyl-CoA N-acyltransferases (Nat)"/>
    <property type="match status" value="1"/>
</dbReference>
<dbReference type="InterPro" id="IPR045746">
    <property type="entry name" value="ACT14924-like_Acyltransf_dom"/>
</dbReference>
<dbReference type="RefSeq" id="WP_016959874.1">
    <property type="nucleotide sequence ID" value="NZ_AJWN02000046.1"/>
</dbReference>
<name>A0A1E5C7N6_9GAMM</name>
<dbReference type="PANTHER" id="PTHR37323">
    <property type="entry name" value="GCN5-RELATED N-ACETYLTRANSFERASE"/>
    <property type="match status" value="1"/>
</dbReference>
<evidence type="ECO:0000256" key="9">
    <source>
        <dbReference type="ARBA" id="ARBA00045724"/>
    </source>
</evidence>
<comment type="pathway">
    <text evidence="1">Lipid metabolism.</text>
</comment>
<keyword evidence="2" id="KW-0444">Lipid biosynthesis</keyword>
<dbReference type="CDD" id="cd07986">
    <property type="entry name" value="LPLAT_ACT14924-like"/>
    <property type="match status" value="1"/>
</dbReference>
<dbReference type="EC" id="2.3.2.30" evidence="7"/>
<comment type="similarity">
    <text evidence="6">Belongs to the acetyltransferase family. OlsB subfamily.</text>
</comment>
<gene>
    <name evidence="12" type="ORF">A1OK_08955</name>
</gene>
<keyword evidence="5" id="KW-0012">Acyltransferase</keyword>
<accession>A0A1E5C7N6</accession>
<evidence type="ECO:0000313" key="12">
    <source>
        <dbReference type="EMBL" id="OEE61475.1"/>
    </source>
</evidence>
<dbReference type="InterPro" id="IPR052351">
    <property type="entry name" value="Ornithine_N-alpha-AT"/>
</dbReference>
<keyword evidence="3" id="KW-0808">Transferase</keyword>
<evidence type="ECO:0000256" key="5">
    <source>
        <dbReference type="ARBA" id="ARBA00023315"/>
    </source>
</evidence>
<dbReference type="Proteomes" id="UP000095039">
    <property type="component" value="Unassembled WGS sequence"/>
</dbReference>
<dbReference type="InterPro" id="IPR002123">
    <property type="entry name" value="Plipid/glycerol_acylTrfase"/>
</dbReference>
<dbReference type="Gene3D" id="3.40.630.30">
    <property type="match status" value="1"/>
</dbReference>
<dbReference type="SUPFAM" id="SSF69593">
    <property type="entry name" value="Glycerol-3-phosphate (1)-acyltransferase"/>
    <property type="match status" value="1"/>
</dbReference>
<dbReference type="GO" id="GO:0043810">
    <property type="term" value="F:ornithine-acyl [acyl carrier protein] N-acyltransferase activity"/>
    <property type="evidence" value="ECO:0007669"/>
    <property type="project" value="UniProtKB-EC"/>
</dbReference>
<evidence type="ECO:0000256" key="10">
    <source>
        <dbReference type="ARBA" id="ARBA00047785"/>
    </source>
</evidence>
<dbReference type="GO" id="GO:0006629">
    <property type="term" value="P:lipid metabolic process"/>
    <property type="evidence" value="ECO:0007669"/>
    <property type="project" value="UniProtKB-KW"/>
</dbReference>
<comment type="caution">
    <text evidence="12">The sequence shown here is derived from an EMBL/GenBank/DDBJ whole genome shotgun (WGS) entry which is preliminary data.</text>
</comment>
<dbReference type="AlphaFoldDB" id="A0A1E5C7N6"/>
<comment type="function">
    <text evidence="9">Catalyzes the first step in the biosynthesis of ornithine lipids, which are phosphorus-free membrane lipids. Catalyzes the 3-hydroxyacyl-acyl carrier protein-dependent acylation of ornithine to form lyso-ornithine lipid (LOL).</text>
</comment>
<evidence type="ECO:0000256" key="7">
    <source>
        <dbReference type="ARBA" id="ARBA00039058"/>
    </source>
</evidence>
<evidence type="ECO:0000256" key="4">
    <source>
        <dbReference type="ARBA" id="ARBA00023098"/>
    </source>
</evidence>
<evidence type="ECO:0000256" key="2">
    <source>
        <dbReference type="ARBA" id="ARBA00022516"/>
    </source>
</evidence>
<evidence type="ECO:0000256" key="8">
    <source>
        <dbReference type="ARBA" id="ARBA00039866"/>
    </source>
</evidence>
<keyword evidence="4" id="KW-0443">Lipid metabolism</keyword>
<dbReference type="SMART" id="SM00563">
    <property type="entry name" value="PlsC"/>
    <property type="match status" value="1"/>
</dbReference>
<feature type="domain" description="Phospholipid/glycerol acyltransferase" evidence="11">
    <location>
        <begin position="74"/>
        <end position="196"/>
    </location>
</feature>
<keyword evidence="13" id="KW-1185">Reference proteome</keyword>
<reference evidence="12 13" key="1">
    <citation type="journal article" date="2012" name="Science">
        <title>Ecological populations of bacteria act as socially cohesive units of antibiotic production and resistance.</title>
        <authorList>
            <person name="Cordero O.X."/>
            <person name="Wildschutte H."/>
            <person name="Kirkup B."/>
            <person name="Proehl S."/>
            <person name="Ngo L."/>
            <person name="Hussain F."/>
            <person name="Le Roux F."/>
            <person name="Mincer T."/>
            <person name="Polz M.F."/>
        </authorList>
    </citation>
    <scope>NUCLEOTIDE SEQUENCE [LARGE SCALE GENOMIC DNA]</scope>
    <source>
        <strain evidence="12 13">FF-454</strain>
    </source>
</reference>
<dbReference type="Pfam" id="PF13444">
    <property type="entry name" value="Acetyltransf_5"/>
    <property type="match status" value="1"/>
</dbReference>
<evidence type="ECO:0000256" key="3">
    <source>
        <dbReference type="ARBA" id="ARBA00022679"/>
    </source>
</evidence>
<dbReference type="Pfam" id="PF19576">
    <property type="entry name" value="Acyltransf_2"/>
    <property type="match status" value="1"/>
</dbReference>
<evidence type="ECO:0000256" key="6">
    <source>
        <dbReference type="ARBA" id="ARBA00038095"/>
    </source>
</evidence>
<dbReference type="EMBL" id="AJWN02000046">
    <property type="protein sequence ID" value="OEE61475.1"/>
    <property type="molecule type" value="Genomic_DNA"/>
</dbReference>
<organism evidence="12 13">
    <name type="scientific">Enterovibrio norvegicus FF-454</name>
    <dbReference type="NCBI Taxonomy" id="1185651"/>
    <lineage>
        <taxon>Bacteria</taxon>
        <taxon>Pseudomonadati</taxon>
        <taxon>Pseudomonadota</taxon>
        <taxon>Gammaproteobacteria</taxon>
        <taxon>Vibrionales</taxon>
        <taxon>Vibrionaceae</taxon>
        <taxon>Enterovibrio</taxon>
    </lineage>
</organism>
<proteinExistence type="inferred from homology"/>